<keyword evidence="1" id="KW-0812">Transmembrane</keyword>
<keyword evidence="1" id="KW-1133">Transmembrane helix</keyword>
<feature type="transmembrane region" description="Helical" evidence="1">
    <location>
        <begin position="130"/>
        <end position="150"/>
    </location>
</feature>
<evidence type="ECO:0000313" key="3">
    <source>
        <dbReference type="Proteomes" id="UP000036000"/>
    </source>
</evidence>
<evidence type="ECO:0008006" key="4">
    <source>
        <dbReference type="Google" id="ProtNLM"/>
    </source>
</evidence>
<dbReference type="RefSeq" id="WP_048735392.1">
    <property type="nucleotide sequence ID" value="NZ_CP012033.1"/>
</dbReference>
<feature type="transmembrane region" description="Helical" evidence="1">
    <location>
        <begin position="213"/>
        <end position="233"/>
    </location>
</feature>
<evidence type="ECO:0000313" key="2">
    <source>
        <dbReference type="EMBL" id="AKP65243.1"/>
    </source>
</evidence>
<feature type="transmembrane region" description="Helical" evidence="1">
    <location>
        <begin position="103"/>
        <end position="124"/>
    </location>
</feature>
<accession>A0AAC8UWM5</accession>
<evidence type="ECO:0000256" key="1">
    <source>
        <dbReference type="SAM" id="Phobius"/>
    </source>
</evidence>
<dbReference type="Proteomes" id="UP000036000">
    <property type="component" value="Chromosome"/>
</dbReference>
<feature type="transmembrane region" description="Helical" evidence="1">
    <location>
        <begin position="56"/>
        <end position="78"/>
    </location>
</feature>
<organism evidence="2 3">
    <name type="scientific">Levilactobacillus koreensis</name>
    <dbReference type="NCBI Taxonomy" id="637971"/>
    <lineage>
        <taxon>Bacteria</taxon>
        <taxon>Bacillati</taxon>
        <taxon>Bacillota</taxon>
        <taxon>Bacilli</taxon>
        <taxon>Lactobacillales</taxon>
        <taxon>Lactobacillaceae</taxon>
        <taxon>Levilactobacillus</taxon>
    </lineage>
</organism>
<reference evidence="2 3" key="1">
    <citation type="submission" date="2015-07" db="EMBL/GenBank/DDBJ databases">
        <title>Lactobacillus korensis/26-25/ whole genome sequencing.</title>
        <authorList>
            <person name="Kim M.K."/>
            <person name="Im W.-T."/>
            <person name="Srinivasan S."/>
            <person name="Lee J.-J."/>
        </authorList>
    </citation>
    <scope>NUCLEOTIDE SEQUENCE [LARGE SCALE GENOMIC DNA]</scope>
    <source>
        <strain evidence="2 3">26-25</strain>
    </source>
</reference>
<dbReference type="KEGG" id="lko:ABN16_09645"/>
<keyword evidence="3" id="KW-1185">Reference proteome</keyword>
<feature type="transmembrane region" description="Helical" evidence="1">
    <location>
        <begin position="162"/>
        <end position="181"/>
    </location>
</feature>
<feature type="transmembrane region" description="Helical" evidence="1">
    <location>
        <begin position="21"/>
        <end position="44"/>
    </location>
</feature>
<proteinExistence type="predicted"/>
<protein>
    <recommendedName>
        <fullName evidence="4">ABC-2 type transporter domain-containing protein</fullName>
    </recommendedName>
</protein>
<keyword evidence="1" id="KW-0472">Membrane</keyword>
<dbReference type="EMBL" id="CP012033">
    <property type="protein sequence ID" value="AKP65243.1"/>
    <property type="molecule type" value="Genomic_DNA"/>
</dbReference>
<dbReference type="AlphaFoldDB" id="A0AAC8UWM5"/>
<gene>
    <name evidence="2" type="ORF">ABN16_09645</name>
</gene>
<name>A0AAC8UWM5_9LACO</name>
<sequence length="241" mass="27411">MKVFTNELIIMFRYFLKVQTTQWVFLGYSILLPLIMIIPNLSIATHSSSAATLNTILPWIGFLTFSNAITANSDVVTLREQGYLKQYKTLVTSLSVFTFSKQLIWFAMQCAEILLISLVCAILYHINIVFVFGTLLIASAMTYFVLANIFQFLILLPINAKVLVVVNYICFAIAFFLAFSASKFFHLPLWSNPINFLVFCYRLLVLPRILPSLGYLTALILSFIFSRFILRLVNASPVERG</sequence>